<comment type="catalytic activity">
    <reaction evidence="1">
        <text>Exolytic cleavage of the (1-&gt;4)-beta-glycosidic linkage between N-acetylmuramic acid (MurNAc) and N-acetylglucosamine (GlcNAc) residues in peptidoglycan, from either the reducing or the non-reducing ends of the peptidoglycan chains, with concomitant formation of a 1,6-anhydrobond in the MurNAc residue.</text>
        <dbReference type="EC" id="4.2.2.n1"/>
    </reaction>
</comment>
<feature type="region of interest" description="Disordered" evidence="6">
    <location>
        <begin position="23"/>
        <end position="57"/>
    </location>
</feature>
<feature type="signal peptide" evidence="7">
    <location>
        <begin position="1"/>
        <end position="24"/>
    </location>
</feature>
<dbReference type="AlphaFoldDB" id="A0A377R091"/>
<feature type="domain" description="Lytic transglycosylase MltA" evidence="8">
    <location>
        <begin position="148"/>
        <end position="338"/>
    </location>
</feature>
<evidence type="ECO:0000256" key="5">
    <source>
        <dbReference type="ARBA" id="ARBA00030918"/>
    </source>
</evidence>
<dbReference type="PIRSF" id="PIRSF019422">
    <property type="entry name" value="MltA"/>
    <property type="match status" value="1"/>
</dbReference>
<dbReference type="SMART" id="SM00925">
    <property type="entry name" value="MltA"/>
    <property type="match status" value="1"/>
</dbReference>
<dbReference type="GO" id="GO:0009253">
    <property type="term" value="P:peptidoglycan catabolic process"/>
    <property type="evidence" value="ECO:0007669"/>
    <property type="project" value="TreeGrafter"/>
</dbReference>
<evidence type="ECO:0000259" key="8">
    <source>
        <dbReference type="SMART" id="SM00925"/>
    </source>
</evidence>
<evidence type="ECO:0000313" key="10">
    <source>
        <dbReference type="Proteomes" id="UP000254293"/>
    </source>
</evidence>
<evidence type="ECO:0000256" key="1">
    <source>
        <dbReference type="ARBA" id="ARBA00001420"/>
    </source>
</evidence>
<dbReference type="PANTHER" id="PTHR30124">
    <property type="entry name" value="MEMBRANE-BOUND LYTIC MUREIN TRANSGLYCOSYLASE A"/>
    <property type="match status" value="1"/>
</dbReference>
<gene>
    <name evidence="9" type="primary">mltA</name>
    <name evidence="9" type="ORF">NCTC13336_00607</name>
</gene>
<evidence type="ECO:0000313" key="9">
    <source>
        <dbReference type="EMBL" id="STR00400.1"/>
    </source>
</evidence>
<dbReference type="GO" id="GO:0071555">
    <property type="term" value="P:cell wall organization"/>
    <property type="evidence" value="ECO:0007669"/>
    <property type="project" value="UniProtKB-KW"/>
</dbReference>
<dbReference type="RefSeq" id="WP_115307678.1">
    <property type="nucleotide sequence ID" value="NZ_CP091516.1"/>
</dbReference>
<feature type="compositionally biased region" description="Polar residues" evidence="6">
    <location>
        <begin position="33"/>
        <end position="43"/>
    </location>
</feature>
<protein>
    <recommendedName>
        <fullName evidence="2">peptidoglycan lytic exotransglycosylase</fullName>
        <ecNumber evidence="2">4.2.2.n1</ecNumber>
    </recommendedName>
    <alternativeName>
        <fullName evidence="5">Murein hydrolase A</fullName>
    </alternativeName>
</protein>
<evidence type="ECO:0000256" key="3">
    <source>
        <dbReference type="ARBA" id="ARBA00023239"/>
    </source>
</evidence>
<reference evidence="9 10" key="1">
    <citation type="submission" date="2018-06" db="EMBL/GenBank/DDBJ databases">
        <authorList>
            <consortium name="Pathogen Informatics"/>
            <person name="Doyle S."/>
        </authorList>
    </citation>
    <scope>NUCLEOTIDE SEQUENCE [LARGE SCALE GENOMIC DNA]</scope>
    <source>
        <strain evidence="9 10">NCTC13336</strain>
    </source>
</reference>
<dbReference type="CDD" id="cd14668">
    <property type="entry name" value="mlta_B"/>
    <property type="match status" value="1"/>
</dbReference>
<dbReference type="EC" id="4.2.2.n1" evidence="2"/>
<dbReference type="EMBL" id="UGJJ01000001">
    <property type="protein sequence ID" value="STR00400.1"/>
    <property type="molecule type" value="Genomic_DNA"/>
</dbReference>
<evidence type="ECO:0000256" key="2">
    <source>
        <dbReference type="ARBA" id="ARBA00012587"/>
    </source>
</evidence>
<dbReference type="Gene3D" id="2.40.240.50">
    <property type="entry name" value="Barwin-like endoglucanases"/>
    <property type="match status" value="1"/>
</dbReference>
<feature type="chain" id="PRO_5016598463" description="peptidoglycan lytic exotransglycosylase" evidence="7">
    <location>
        <begin position="25"/>
        <end position="443"/>
    </location>
</feature>
<accession>A0A377R091</accession>
<keyword evidence="3 9" id="KW-0456">Lyase</keyword>
<proteinExistence type="predicted"/>
<dbReference type="InterPro" id="IPR036908">
    <property type="entry name" value="RlpA-like_sf"/>
</dbReference>
<dbReference type="InterPro" id="IPR010611">
    <property type="entry name" value="3D_dom"/>
</dbReference>
<evidence type="ECO:0000256" key="6">
    <source>
        <dbReference type="SAM" id="MobiDB-lite"/>
    </source>
</evidence>
<sequence>MNKTLLRSGALLLACLLAACTSKKSPKPAPPSGQTLLPSGTSLPPQPAGARSPAGTSVSGGGAVYTAVDYSALPHWTHQHFAASLESFLKGCARLQNQPAWQSVCTQAAQTPRHNHAARRFFEQYFTPWQVSGNGSPAGTVTGYYEPVLHGGTSPSAQARFPIYGIPYDFVSVELPANLRNKKTAVRIRQTGQNSGIIDPAGTYTADLAAFPVSERSKALKGRFSGNRFLPYHTRREINAGALNGKAPVLGYADDPVELFFLQIQGSGRLKTPQGNYIRLGYADKNEYPYVSVARYMADKGYLPLAQTDMQGIKNYIRQNPQRLAEILGQNPSFVFFRVLEDNGDGPVGALGTPLTGGYSGAVDKHYITLGAPLFLATTHPDTRHGLNRLIMAQDTGSAIKGAVRVDFFWGYGDEAGRTAGKMKHPGYVWQLLPNGTNPRYNP</sequence>
<dbReference type="PANTHER" id="PTHR30124:SF0">
    <property type="entry name" value="MEMBRANE-BOUND LYTIC MUREIN TRANSGLYCOSYLASE A"/>
    <property type="match status" value="1"/>
</dbReference>
<dbReference type="Pfam" id="PF03562">
    <property type="entry name" value="MltA"/>
    <property type="match status" value="2"/>
</dbReference>
<name>A0A377R091_9NEIS</name>
<dbReference type="GO" id="GO:0019867">
    <property type="term" value="C:outer membrane"/>
    <property type="evidence" value="ECO:0007669"/>
    <property type="project" value="InterPro"/>
</dbReference>
<dbReference type="CDD" id="cd14485">
    <property type="entry name" value="mltA_like_LT_A"/>
    <property type="match status" value="1"/>
</dbReference>
<dbReference type="Gene3D" id="2.40.40.10">
    <property type="entry name" value="RlpA-like domain"/>
    <property type="match status" value="1"/>
</dbReference>
<dbReference type="Proteomes" id="UP000254293">
    <property type="component" value="Unassembled WGS sequence"/>
</dbReference>
<keyword evidence="7" id="KW-0732">Signal</keyword>
<organism evidence="9 10">
    <name type="scientific">Kingella potus</name>
    <dbReference type="NCBI Taxonomy" id="265175"/>
    <lineage>
        <taxon>Bacteria</taxon>
        <taxon>Pseudomonadati</taxon>
        <taxon>Pseudomonadota</taxon>
        <taxon>Betaproteobacteria</taxon>
        <taxon>Neisseriales</taxon>
        <taxon>Neisseriaceae</taxon>
        <taxon>Kingella</taxon>
    </lineage>
</organism>
<dbReference type="GO" id="GO:0009254">
    <property type="term" value="P:peptidoglycan turnover"/>
    <property type="evidence" value="ECO:0007669"/>
    <property type="project" value="InterPro"/>
</dbReference>
<dbReference type="InterPro" id="IPR005300">
    <property type="entry name" value="MltA_B"/>
</dbReference>
<evidence type="ECO:0000256" key="4">
    <source>
        <dbReference type="ARBA" id="ARBA00023316"/>
    </source>
</evidence>
<dbReference type="OrthoDB" id="9783686at2"/>
<dbReference type="GO" id="GO:0008933">
    <property type="term" value="F:peptidoglycan lytic transglycosylase activity"/>
    <property type="evidence" value="ECO:0007669"/>
    <property type="project" value="TreeGrafter"/>
</dbReference>
<dbReference type="SUPFAM" id="SSF50685">
    <property type="entry name" value="Barwin-like endoglucanases"/>
    <property type="match status" value="1"/>
</dbReference>
<keyword evidence="10" id="KW-1185">Reference proteome</keyword>
<dbReference type="PROSITE" id="PS51257">
    <property type="entry name" value="PROKAR_LIPOPROTEIN"/>
    <property type="match status" value="1"/>
</dbReference>
<dbReference type="Pfam" id="PF06725">
    <property type="entry name" value="3D"/>
    <property type="match status" value="1"/>
</dbReference>
<keyword evidence="4" id="KW-0961">Cell wall biogenesis/degradation</keyword>
<evidence type="ECO:0000256" key="7">
    <source>
        <dbReference type="SAM" id="SignalP"/>
    </source>
</evidence>
<dbReference type="InterPro" id="IPR026044">
    <property type="entry name" value="MltA"/>
</dbReference>
<dbReference type="GO" id="GO:0004553">
    <property type="term" value="F:hydrolase activity, hydrolyzing O-glycosyl compounds"/>
    <property type="evidence" value="ECO:0007669"/>
    <property type="project" value="InterPro"/>
</dbReference>
<dbReference type="Gene3D" id="2.40.50.270">
    <property type="entry name" value="transglycosylase MltA"/>
    <property type="match status" value="1"/>
</dbReference>